<dbReference type="RefSeq" id="WP_262598100.1">
    <property type="nucleotide sequence ID" value="NZ_CP103300.1"/>
</dbReference>
<evidence type="ECO:0000313" key="2">
    <source>
        <dbReference type="Proteomes" id="UP001163255"/>
    </source>
</evidence>
<protein>
    <recommendedName>
        <fullName evidence="3">Nif11 domain-containing protein</fullName>
    </recommendedName>
</protein>
<name>A0ABY6GSZ3_9GAMM</name>
<keyword evidence="2" id="KW-1185">Reference proteome</keyword>
<dbReference type="Proteomes" id="UP001163255">
    <property type="component" value="Chromosome"/>
</dbReference>
<evidence type="ECO:0008006" key="3">
    <source>
        <dbReference type="Google" id="ProtNLM"/>
    </source>
</evidence>
<accession>A0ABY6GSZ3</accession>
<dbReference type="EMBL" id="CP103300">
    <property type="protein sequence ID" value="UYM15880.1"/>
    <property type="molecule type" value="Genomic_DNA"/>
</dbReference>
<sequence length="79" mass="8796">MQFELFKNFVDAISTLTLEQYETLSRAMTDAQIGSYEAEESTGSVAIESEYFSNTKNSTSELETCILSHFAEQPVCPKG</sequence>
<organism evidence="1 2">
    <name type="scientific">Endozoicomonas euniceicola</name>
    <dbReference type="NCBI Taxonomy" id="1234143"/>
    <lineage>
        <taxon>Bacteria</taxon>
        <taxon>Pseudomonadati</taxon>
        <taxon>Pseudomonadota</taxon>
        <taxon>Gammaproteobacteria</taxon>
        <taxon>Oceanospirillales</taxon>
        <taxon>Endozoicomonadaceae</taxon>
        <taxon>Endozoicomonas</taxon>
    </lineage>
</organism>
<evidence type="ECO:0000313" key="1">
    <source>
        <dbReference type="EMBL" id="UYM15880.1"/>
    </source>
</evidence>
<gene>
    <name evidence="1" type="ORF">NX720_24180</name>
</gene>
<proteinExistence type="predicted"/>
<reference evidence="1" key="1">
    <citation type="submission" date="2022-10" db="EMBL/GenBank/DDBJ databases">
        <title>Completed Genome Sequence of two octocoral isolated bacterium, Endozoicomonas euniceicola EF212T and Endozoicomonas gorgoniicola PS125T.</title>
        <authorList>
            <person name="Chiou Y.-J."/>
            <person name="Chen Y.-H."/>
        </authorList>
    </citation>
    <scope>NUCLEOTIDE SEQUENCE</scope>
    <source>
        <strain evidence="1">EF212</strain>
    </source>
</reference>